<dbReference type="EMBL" id="JADOXO010000283">
    <property type="protein sequence ID" value="KAF9807262.1"/>
    <property type="molecule type" value="Genomic_DNA"/>
</dbReference>
<gene>
    <name evidence="1" type="ORF">IEO21_08292</name>
</gene>
<dbReference type="Proteomes" id="UP000639403">
    <property type="component" value="Unassembled WGS sequence"/>
</dbReference>
<organism evidence="1 2">
    <name type="scientific">Rhodonia placenta</name>
    <dbReference type="NCBI Taxonomy" id="104341"/>
    <lineage>
        <taxon>Eukaryota</taxon>
        <taxon>Fungi</taxon>
        <taxon>Dikarya</taxon>
        <taxon>Basidiomycota</taxon>
        <taxon>Agaricomycotina</taxon>
        <taxon>Agaricomycetes</taxon>
        <taxon>Polyporales</taxon>
        <taxon>Adustoporiaceae</taxon>
        <taxon>Rhodonia</taxon>
    </lineage>
</organism>
<name>A0A8H7NWI6_9APHY</name>
<comment type="caution">
    <text evidence="1">The sequence shown here is derived from an EMBL/GenBank/DDBJ whole genome shotgun (WGS) entry which is preliminary data.</text>
</comment>
<proteinExistence type="predicted"/>
<reference evidence="1" key="2">
    <citation type="journal article" name="Front. Microbiol.">
        <title>Degradative Capacity of Two Strains of Rhodonia placenta: From Phenotype to Genotype.</title>
        <authorList>
            <person name="Kolle M."/>
            <person name="Horta M.A.C."/>
            <person name="Nowrousian M."/>
            <person name="Ohm R.A."/>
            <person name="Benz J.P."/>
            <person name="Pilgard A."/>
        </authorList>
    </citation>
    <scope>NUCLEOTIDE SEQUENCE</scope>
    <source>
        <strain evidence="1">FPRL280</strain>
    </source>
</reference>
<sequence length="85" mass="9152">MNAAAVILAAPPIVFSSSAVVPPPADAILRTQVSRARNRLFSPVSTLRIKWLVYRADARAVPGLRGVTKSSVARRGQTADRHDEC</sequence>
<evidence type="ECO:0000313" key="2">
    <source>
        <dbReference type="Proteomes" id="UP000639403"/>
    </source>
</evidence>
<reference evidence="1" key="1">
    <citation type="submission" date="2020-11" db="EMBL/GenBank/DDBJ databases">
        <authorList>
            <person name="Koelle M."/>
            <person name="Horta M.A.C."/>
            <person name="Nowrousian M."/>
            <person name="Ohm R.A."/>
            <person name="Benz P."/>
            <person name="Pilgard A."/>
        </authorList>
    </citation>
    <scope>NUCLEOTIDE SEQUENCE</scope>
    <source>
        <strain evidence="1">FPRL280</strain>
    </source>
</reference>
<evidence type="ECO:0000313" key="1">
    <source>
        <dbReference type="EMBL" id="KAF9807262.1"/>
    </source>
</evidence>
<dbReference type="AlphaFoldDB" id="A0A8H7NWI6"/>
<protein>
    <submittedName>
        <fullName evidence="1">Uncharacterized protein</fullName>
    </submittedName>
</protein>
<accession>A0A8H7NWI6</accession>